<name>A0A316ZM53_9PLEO</name>
<gene>
    <name evidence="1" type="ORF">Ptr86124_009023</name>
</gene>
<keyword evidence="2" id="KW-1185">Reference proteome</keyword>
<proteinExistence type="predicted"/>
<dbReference type="OMA" id="WRTMVSC"/>
<dbReference type="Pfam" id="PF06985">
    <property type="entry name" value="HET"/>
    <property type="match status" value="1"/>
</dbReference>
<dbReference type="Proteomes" id="UP000249757">
    <property type="component" value="Unassembled WGS sequence"/>
</dbReference>
<accession>A0A316ZM53</accession>
<dbReference type="EMBL" id="NRDI02000012">
    <property type="protein sequence ID" value="KAI1512183.1"/>
    <property type="molecule type" value="Genomic_DNA"/>
</dbReference>
<organism evidence="1 2">
    <name type="scientific">Pyrenophora tritici-repentis</name>
    <dbReference type="NCBI Taxonomy" id="45151"/>
    <lineage>
        <taxon>Eukaryota</taxon>
        <taxon>Fungi</taxon>
        <taxon>Dikarya</taxon>
        <taxon>Ascomycota</taxon>
        <taxon>Pezizomycotina</taxon>
        <taxon>Dothideomycetes</taxon>
        <taxon>Pleosporomycetidae</taxon>
        <taxon>Pleosporales</taxon>
        <taxon>Pleosporineae</taxon>
        <taxon>Pleosporaceae</taxon>
        <taxon>Pyrenophora</taxon>
    </lineage>
</organism>
<evidence type="ECO:0000313" key="1">
    <source>
        <dbReference type="EMBL" id="KAI1512183.1"/>
    </source>
</evidence>
<sequence length="674" mass="77396">MPLCEVCVRCLEGIHDPALTPRLGLRTSAPDEPTTHGPLEFEKYVYGHHLTEESWWKSRSQDCTICDRIGFSKNRIYIKGEDYRGINTDYYTIFEMDMDIEEDMLQMRLRWEEGVWMEPLALVDNISDKDELYMELDSTTDGPRTRELVLRWVEECTSHHRQCHVNETANFVPTRLLEINNNTANTTFRLVLRSECQENIRYIALSHVWGHGPVEEKLRLLGSTYDELRQGKPIDYLPKTFHDTMTVAQRLGVKYVWIDSLCILQDSKEDWQTEASTMQDVYRYAYITISALSGENEHAGLFYERDPKLFTATMVNMRLSKCGGEALRYYHAHDEGWDRVSIFKHRNILMYRAWCFQEILLSPCVLHFGALQVFWECYEKTTGEYDPGNPPVSFPSHKVLWKPIIDRFSPVSYPEAAWDTMLEEWYDTVAMYGRCKLTFPSDKLFAIAGLSNDMKRIMLDKWPECDATYLAGLWQADLRNALCWSVWEGRRSPNYRAPSWSWAGLDEGSIWTQRPEKKTGHHWFVGEQECIAHVTYVGQSDASEISGGSLLLTGPFVDLHVDDESRASIWESVQCHFKDGSGTEIVIPGPTSKRPFLAVVRSDGDSLAKELSCILIRALIDPSGLHYRIHGIAISSVDGGNVYRRAGLFCVDVNTELVTSGAFEAIQEKKVTVI</sequence>
<dbReference type="OrthoDB" id="2958217at2759"/>
<reference evidence="2" key="1">
    <citation type="journal article" date="2022" name="Microb. Genom.">
        <title>A global pangenome for the wheat fungal pathogen Pyrenophora tritici-repentis and prediction of effector protein structural homology.</title>
        <authorList>
            <person name="Moolhuijzen P.M."/>
            <person name="See P.T."/>
            <person name="Shi G."/>
            <person name="Powell H.R."/>
            <person name="Cockram J."/>
            <person name="Jorgensen L.N."/>
            <person name="Benslimane H."/>
            <person name="Strelkov S.E."/>
            <person name="Turner J."/>
            <person name="Liu Z."/>
            <person name="Moffat C.S."/>
        </authorList>
    </citation>
    <scope>NUCLEOTIDE SEQUENCE [LARGE SCALE GENOMIC DNA]</scope>
</reference>
<comment type="caution">
    <text evidence="1">The sequence shown here is derived from an EMBL/GenBank/DDBJ whole genome shotgun (WGS) entry which is preliminary data.</text>
</comment>
<dbReference type="PANTHER" id="PTHR33112:SF16">
    <property type="entry name" value="HETEROKARYON INCOMPATIBILITY DOMAIN-CONTAINING PROTEIN"/>
    <property type="match status" value="1"/>
</dbReference>
<dbReference type="AlphaFoldDB" id="A0A316ZM53"/>
<dbReference type="InterPro" id="IPR010730">
    <property type="entry name" value="HET"/>
</dbReference>
<protein>
    <submittedName>
        <fullName evidence="1">Heterokaryon incompatibility protein</fullName>
    </submittedName>
</protein>
<dbReference type="PANTHER" id="PTHR33112">
    <property type="entry name" value="DOMAIN PROTEIN, PUTATIVE-RELATED"/>
    <property type="match status" value="1"/>
</dbReference>
<evidence type="ECO:0000313" key="2">
    <source>
        <dbReference type="Proteomes" id="UP000249757"/>
    </source>
</evidence>